<evidence type="ECO:0000256" key="3">
    <source>
        <dbReference type="ARBA" id="ARBA00022448"/>
    </source>
</evidence>
<dbReference type="PRINTS" id="PR00176">
    <property type="entry name" value="NANEUSMPORT"/>
</dbReference>
<dbReference type="GO" id="GO:0005283">
    <property type="term" value="F:amino acid:sodium symporter activity"/>
    <property type="evidence" value="ECO:0007669"/>
    <property type="project" value="TreeGrafter"/>
</dbReference>
<dbReference type="Proteomes" id="UP001497623">
    <property type="component" value="Unassembled WGS sequence"/>
</dbReference>
<feature type="binding site" evidence="15">
    <location>
        <position position="159"/>
    </location>
    <ligand>
        <name>Na(+)</name>
        <dbReference type="ChEBI" id="CHEBI:29101"/>
        <label>1</label>
    </ligand>
</feature>
<evidence type="ECO:0000256" key="2">
    <source>
        <dbReference type="ARBA" id="ARBA00006459"/>
    </source>
</evidence>
<comment type="caution">
    <text evidence="17">The sequence shown here is derived from an EMBL/GenBank/DDBJ whole genome shotgun (WGS) entry which is preliminary data.</text>
</comment>
<sequence length="359" mass="40230">AAYFTASVPYLVLITLLIRGATLPGAYNGIMYFITPQWGKLLELKVWWNAINQSFFSLGLGFGSLVSLASYNDFKHDIYRDAWIISLADTFTSLLAGLTVFSVLGYLAHELGTDVQDVVTAGNGLVFITYPEVLAKFDIAPQVFSLLFFLMLFTLGIGSLACDTGMVITVVCDQFPTWKRSLVTFCICLLTFLVGLIYVTPGGQWILETVDFFTSGFVRFSMVVIEVIALNWIYGTTTFIHDINFMLDMKLGWYWRISWAGIIPVSLSIILVYSIITLQLPTMNGQYFPTALYVCGWMIPATVLLVVVLSFSHTVRGAPGQSLIQKLKASFKPKKSWGPRKTNHREDWEIYKASLKLET</sequence>
<keyword evidence="4 16" id="KW-0812">Transmembrane</keyword>
<evidence type="ECO:0000313" key="17">
    <source>
        <dbReference type="EMBL" id="CAL4078850.1"/>
    </source>
</evidence>
<keyword evidence="15" id="KW-0479">Metal-binding</keyword>
<keyword evidence="18" id="KW-1185">Reference proteome</keyword>
<keyword evidence="11" id="KW-0325">Glycoprotein</keyword>
<reference evidence="17 18" key="1">
    <citation type="submission" date="2024-05" db="EMBL/GenBank/DDBJ databases">
        <authorList>
            <person name="Wallberg A."/>
        </authorList>
    </citation>
    <scope>NUCLEOTIDE SEQUENCE [LARGE SCALE GENOMIC DNA]</scope>
</reference>
<feature type="transmembrane region" description="Helical" evidence="16">
    <location>
        <begin position="288"/>
        <end position="311"/>
    </location>
</feature>
<dbReference type="GO" id="GO:0005886">
    <property type="term" value="C:plasma membrane"/>
    <property type="evidence" value="ECO:0007669"/>
    <property type="project" value="TreeGrafter"/>
</dbReference>
<dbReference type="PANTHER" id="PTHR11616:SF321">
    <property type="entry name" value="SODIUM-DEPENDENT NUTRIENT AMINO ACID TRANSPORTER 1-RELATED"/>
    <property type="match status" value="1"/>
</dbReference>
<protein>
    <recommendedName>
        <fullName evidence="14">Sodium-dependent nutrient amino acid transporter 1</fullName>
    </recommendedName>
</protein>
<dbReference type="PROSITE" id="PS50267">
    <property type="entry name" value="NA_NEUROTRAN_SYMP_3"/>
    <property type="match status" value="1"/>
</dbReference>
<evidence type="ECO:0000256" key="12">
    <source>
        <dbReference type="ARBA" id="ARBA00023201"/>
    </source>
</evidence>
<keyword evidence="12" id="KW-0739">Sodium transport</keyword>
<dbReference type="GO" id="GO:0015179">
    <property type="term" value="F:L-amino acid transmembrane transporter activity"/>
    <property type="evidence" value="ECO:0007669"/>
    <property type="project" value="TreeGrafter"/>
</dbReference>
<evidence type="ECO:0000256" key="4">
    <source>
        <dbReference type="ARBA" id="ARBA00022692"/>
    </source>
</evidence>
<gene>
    <name evidence="17" type="ORF">MNOR_LOCUS10769</name>
</gene>
<dbReference type="AlphaFoldDB" id="A0AAV2QDZ7"/>
<name>A0AAV2QDZ7_MEGNR</name>
<evidence type="ECO:0000256" key="13">
    <source>
        <dbReference type="ARBA" id="ARBA00037785"/>
    </source>
</evidence>
<dbReference type="InterPro" id="IPR037272">
    <property type="entry name" value="SNS_sf"/>
</dbReference>
<dbReference type="GO" id="GO:0089718">
    <property type="term" value="P:amino acid import across plasma membrane"/>
    <property type="evidence" value="ECO:0007669"/>
    <property type="project" value="TreeGrafter"/>
</dbReference>
<evidence type="ECO:0000256" key="10">
    <source>
        <dbReference type="ARBA" id="ARBA00023136"/>
    </source>
</evidence>
<keyword evidence="7 16" id="KW-1133">Transmembrane helix</keyword>
<dbReference type="GO" id="GO:0046872">
    <property type="term" value="F:metal ion binding"/>
    <property type="evidence" value="ECO:0007669"/>
    <property type="project" value="UniProtKB-KW"/>
</dbReference>
<keyword evidence="6" id="KW-0029">Amino-acid transport</keyword>
<accession>A0AAV2QDZ7</accession>
<dbReference type="InterPro" id="IPR000175">
    <property type="entry name" value="Na/ntran_symport"/>
</dbReference>
<evidence type="ECO:0000256" key="15">
    <source>
        <dbReference type="PIRSR" id="PIRSR600175-1"/>
    </source>
</evidence>
<evidence type="ECO:0000256" key="7">
    <source>
        <dbReference type="ARBA" id="ARBA00022989"/>
    </source>
</evidence>
<feature type="transmembrane region" description="Helical" evidence="16">
    <location>
        <begin position="83"/>
        <end position="108"/>
    </location>
</feature>
<dbReference type="EMBL" id="CAXKWB010005528">
    <property type="protein sequence ID" value="CAL4078850.1"/>
    <property type="molecule type" value="Genomic_DNA"/>
</dbReference>
<feature type="binding site" evidence="15">
    <location>
        <position position="57"/>
    </location>
    <ligand>
        <name>Na(+)</name>
        <dbReference type="ChEBI" id="CHEBI:29101"/>
        <label>1</label>
    </ligand>
</feature>
<feature type="transmembrane region" description="Helical" evidence="16">
    <location>
        <begin position="54"/>
        <end position="71"/>
    </location>
</feature>
<feature type="non-terminal residue" evidence="17">
    <location>
        <position position="1"/>
    </location>
</feature>
<evidence type="ECO:0000256" key="5">
    <source>
        <dbReference type="ARBA" id="ARBA00022847"/>
    </source>
</evidence>
<evidence type="ECO:0000256" key="1">
    <source>
        <dbReference type="ARBA" id="ARBA00004141"/>
    </source>
</evidence>
<evidence type="ECO:0000256" key="9">
    <source>
        <dbReference type="ARBA" id="ARBA00023065"/>
    </source>
</evidence>
<evidence type="ECO:0000256" key="11">
    <source>
        <dbReference type="ARBA" id="ARBA00023180"/>
    </source>
</evidence>
<feature type="transmembrane region" description="Helical" evidence="16">
    <location>
        <begin position="253"/>
        <end position="276"/>
    </location>
</feature>
<evidence type="ECO:0000313" key="18">
    <source>
        <dbReference type="Proteomes" id="UP001497623"/>
    </source>
</evidence>
<dbReference type="SUPFAM" id="SSF161070">
    <property type="entry name" value="SNF-like"/>
    <property type="match status" value="1"/>
</dbReference>
<comment type="subcellular location">
    <subcellularLocation>
        <location evidence="1">Membrane</location>
        <topology evidence="1">Multi-pass membrane protein</topology>
    </subcellularLocation>
</comment>
<feature type="transmembrane region" description="Helical" evidence="16">
    <location>
        <begin position="12"/>
        <end position="34"/>
    </location>
</feature>
<evidence type="ECO:0000256" key="6">
    <source>
        <dbReference type="ARBA" id="ARBA00022970"/>
    </source>
</evidence>
<keyword evidence="5" id="KW-0769">Symport</keyword>
<proteinExistence type="inferred from homology"/>
<dbReference type="Pfam" id="PF00209">
    <property type="entry name" value="SNF"/>
    <property type="match status" value="1"/>
</dbReference>
<feature type="transmembrane region" description="Helical" evidence="16">
    <location>
        <begin position="182"/>
        <end position="200"/>
    </location>
</feature>
<keyword evidence="8 15" id="KW-0915">Sodium</keyword>
<keyword evidence="10 16" id="KW-0472">Membrane</keyword>
<feature type="transmembrane region" description="Helical" evidence="16">
    <location>
        <begin position="146"/>
        <end position="170"/>
    </location>
</feature>
<keyword evidence="3" id="KW-0813">Transport</keyword>
<comment type="function">
    <text evidence="13">Unusual broad substrate spectrum amino acid:sodium cotransporter that promotes absorption of the D isomers of essential amino acids. Neutral amino acids are the preferred substrates, especially methionine and phenylalanine.</text>
</comment>
<dbReference type="PANTHER" id="PTHR11616">
    <property type="entry name" value="SODIUM/CHLORIDE DEPENDENT TRANSPORTER"/>
    <property type="match status" value="1"/>
</dbReference>
<evidence type="ECO:0000256" key="8">
    <source>
        <dbReference type="ARBA" id="ARBA00023053"/>
    </source>
</evidence>
<evidence type="ECO:0000256" key="16">
    <source>
        <dbReference type="SAM" id="Phobius"/>
    </source>
</evidence>
<evidence type="ECO:0000256" key="14">
    <source>
        <dbReference type="ARBA" id="ARBA00040215"/>
    </source>
</evidence>
<keyword evidence="9" id="KW-0406">Ion transport</keyword>
<feature type="binding site" evidence="15">
    <location>
        <position position="155"/>
    </location>
    <ligand>
        <name>Na(+)</name>
        <dbReference type="ChEBI" id="CHEBI:29101"/>
        <label>1</label>
    </ligand>
</feature>
<comment type="similarity">
    <text evidence="2">Belongs to the sodium:neurotransmitter symporter (SNF) (TC 2.A.22) family.</text>
</comment>
<feature type="transmembrane region" description="Helical" evidence="16">
    <location>
        <begin position="212"/>
        <end position="233"/>
    </location>
</feature>
<organism evidence="17 18">
    <name type="scientific">Meganyctiphanes norvegica</name>
    <name type="common">Northern krill</name>
    <name type="synonym">Thysanopoda norvegica</name>
    <dbReference type="NCBI Taxonomy" id="48144"/>
    <lineage>
        <taxon>Eukaryota</taxon>
        <taxon>Metazoa</taxon>
        <taxon>Ecdysozoa</taxon>
        <taxon>Arthropoda</taxon>
        <taxon>Crustacea</taxon>
        <taxon>Multicrustacea</taxon>
        <taxon>Malacostraca</taxon>
        <taxon>Eumalacostraca</taxon>
        <taxon>Eucarida</taxon>
        <taxon>Euphausiacea</taxon>
        <taxon>Euphausiidae</taxon>
        <taxon>Meganyctiphanes</taxon>
    </lineage>
</organism>